<feature type="signal peptide" evidence="4">
    <location>
        <begin position="1"/>
        <end position="20"/>
    </location>
</feature>
<comment type="caution">
    <text evidence="6">The sequence shown here is derived from an EMBL/GenBank/DDBJ whole genome shotgun (WGS) entry which is preliminary data.</text>
</comment>
<feature type="chain" id="PRO_5038428685" evidence="4">
    <location>
        <begin position="21"/>
        <end position="312"/>
    </location>
</feature>
<evidence type="ECO:0000313" key="7">
    <source>
        <dbReference type="Proteomes" id="UP000824072"/>
    </source>
</evidence>
<dbReference type="InterPro" id="IPR028082">
    <property type="entry name" value="Peripla_BP_I"/>
</dbReference>
<dbReference type="PANTHER" id="PTHR46847:SF1">
    <property type="entry name" value="D-ALLOSE-BINDING PERIPLASMIC PROTEIN-RELATED"/>
    <property type="match status" value="1"/>
</dbReference>
<reference evidence="6" key="2">
    <citation type="journal article" date="2021" name="PeerJ">
        <title>Extensive microbial diversity within the chicken gut microbiome revealed by metagenomics and culture.</title>
        <authorList>
            <person name="Gilroy R."/>
            <person name="Ravi A."/>
            <person name="Getino M."/>
            <person name="Pursley I."/>
            <person name="Horton D.L."/>
            <person name="Alikhan N.F."/>
            <person name="Baker D."/>
            <person name="Gharbi K."/>
            <person name="Hall N."/>
            <person name="Watson M."/>
            <person name="Adriaenssens E.M."/>
            <person name="Foster-Nyarko E."/>
            <person name="Jarju S."/>
            <person name="Secka A."/>
            <person name="Antonio M."/>
            <person name="Oren A."/>
            <person name="Chaudhuri R.R."/>
            <person name="La Ragione R."/>
            <person name="Hildebrand F."/>
            <person name="Pallen M.J."/>
        </authorList>
    </citation>
    <scope>NUCLEOTIDE SEQUENCE</scope>
    <source>
        <strain evidence="6">ChiHcec3-11533</strain>
    </source>
</reference>
<feature type="domain" description="Periplasmic binding protein" evidence="5">
    <location>
        <begin position="67"/>
        <end position="290"/>
    </location>
</feature>
<keyword evidence="3 4" id="KW-0732">Signal</keyword>
<dbReference type="EMBL" id="DVMU01000072">
    <property type="protein sequence ID" value="HIU33547.1"/>
    <property type="molecule type" value="Genomic_DNA"/>
</dbReference>
<dbReference type="Proteomes" id="UP000824072">
    <property type="component" value="Unassembled WGS sequence"/>
</dbReference>
<evidence type="ECO:0000256" key="1">
    <source>
        <dbReference type="ARBA" id="ARBA00004196"/>
    </source>
</evidence>
<comment type="subcellular location">
    <subcellularLocation>
        <location evidence="1">Cell envelope</location>
    </subcellularLocation>
</comment>
<dbReference type="Pfam" id="PF13407">
    <property type="entry name" value="Peripla_BP_4"/>
    <property type="match status" value="1"/>
</dbReference>
<dbReference type="SUPFAM" id="SSF53822">
    <property type="entry name" value="Periplasmic binding protein-like I"/>
    <property type="match status" value="1"/>
</dbReference>
<dbReference type="PANTHER" id="PTHR46847">
    <property type="entry name" value="D-ALLOSE-BINDING PERIPLASMIC PROTEIN-RELATED"/>
    <property type="match status" value="1"/>
</dbReference>
<dbReference type="AlphaFoldDB" id="A0A9D1ICB7"/>
<protein>
    <submittedName>
        <fullName evidence="6">Substrate-binding domain-containing protein</fullName>
    </submittedName>
</protein>
<reference evidence="6" key="1">
    <citation type="submission" date="2020-10" db="EMBL/GenBank/DDBJ databases">
        <authorList>
            <person name="Gilroy R."/>
        </authorList>
    </citation>
    <scope>NUCLEOTIDE SEQUENCE</scope>
    <source>
        <strain evidence="6">ChiHcec3-11533</strain>
    </source>
</reference>
<evidence type="ECO:0000313" key="6">
    <source>
        <dbReference type="EMBL" id="HIU33547.1"/>
    </source>
</evidence>
<dbReference type="GO" id="GO:0030246">
    <property type="term" value="F:carbohydrate binding"/>
    <property type="evidence" value="ECO:0007669"/>
    <property type="project" value="UniProtKB-ARBA"/>
</dbReference>
<dbReference type="InterPro" id="IPR025997">
    <property type="entry name" value="SBP_2_dom"/>
</dbReference>
<evidence type="ECO:0000256" key="4">
    <source>
        <dbReference type="SAM" id="SignalP"/>
    </source>
</evidence>
<accession>A0A9D1ICB7</accession>
<proteinExistence type="inferred from homology"/>
<organism evidence="6 7">
    <name type="scientific">Candidatus Pullichristensenella excrementigallinarum</name>
    <dbReference type="NCBI Taxonomy" id="2840907"/>
    <lineage>
        <taxon>Bacteria</taxon>
        <taxon>Bacillati</taxon>
        <taxon>Bacillota</taxon>
        <taxon>Clostridia</taxon>
        <taxon>Candidatus Pullichristensenella</taxon>
    </lineage>
</organism>
<comment type="similarity">
    <text evidence="2">Belongs to the bacterial solute-binding protein 2 family.</text>
</comment>
<dbReference type="Gene3D" id="3.40.50.2300">
    <property type="match status" value="2"/>
</dbReference>
<name>A0A9D1ICB7_9FIRM</name>
<evidence type="ECO:0000256" key="2">
    <source>
        <dbReference type="ARBA" id="ARBA00007639"/>
    </source>
</evidence>
<dbReference type="GO" id="GO:0030313">
    <property type="term" value="C:cell envelope"/>
    <property type="evidence" value="ECO:0007669"/>
    <property type="project" value="UniProtKB-SubCell"/>
</dbReference>
<gene>
    <name evidence="6" type="ORF">IAB02_03205</name>
</gene>
<evidence type="ECO:0000259" key="5">
    <source>
        <dbReference type="Pfam" id="PF13407"/>
    </source>
</evidence>
<evidence type="ECO:0000256" key="3">
    <source>
        <dbReference type="ARBA" id="ARBA00022729"/>
    </source>
</evidence>
<sequence length="312" mass="33254">MKKLLALLLTLIFCMGLAFAEEAEDDFLVVYIAKDTKSSFHSILNGTAGPLLDAMVEEGVISEWRLLDGMEDASVQRDLVETAITMGADCVVLLPAEATASAPVLTRCAEEGIPCVVINSMTDNTEELAAAYVGSDDVQAGEMMGKYVQEACPEGGKWCMVKGMTGNSAAEQRAEGALNILEGDENWELMDMQDGQWDPSKGVQFAEDWLQLYGDELKAIICGDDDTSAAIQVAANAAGYTDLIVIGVNGGATACALIADGQMQCTIYQDGVGQATKGMEIVRAIATGEEYTGGINWVDFVYITADNVADYM</sequence>